<dbReference type="Pfam" id="PF13385">
    <property type="entry name" value="Laminin_G_3"/>
    <property type="match status" value="1"/>
</dbReference>
<protein>
    <recommendedName>
        <fullName evidence="5">LamG-like jellyroll fold domain-containing protein</fullName>
    </recommendedName>
</protein>
<dbReference type="SMART" id="SM00560">
    <property type="entry name" value="LamGL"/>
    <property type="match status" value="1"/>
</dbReference>
<comment type="caution">
    <text evidence="6">The sequence shown here is derived from an EMBL/GenBank/DDBJ whole genome shotgun (WGS) entry which is preliminary data.</text>
</comment>
<dbReference type="PANTHER" id="PTHR46943:SF1">
    <property type="entry name" value="PENTRAXIN-RELATED PROTEIN PTX3"/>
    <property type="match status" value="1"/>
</dbReference>
<name>A0ABX3YG53_9ACTN</name>
<feature type="compositionally biased region" description="Polar residues" evidence="3">
    <location>
        <begin position="243"/>
        <end position="264"/>
    </location>
</feature>
<evidence type="ECO:0000259" key="5">
    <source>
        <dbReference type="SMART" id="SM00560"/>
    </source>
</evidence>
<evidence type="ECO:0000313" key="7">
    <source>
        <dbReference type="Proteomes" id="UP000194266"/>
    </source>
</evidence>
<dbReference type="PANTHER" id="PTHR46943">
    <property type="entry name" value="PENTRAXIN-RELATED PROTEIN PTX3"/>
    <property type="match status" value="1"/>
</dbReference>
<dbReference type="InterPro" id="IPR006558">
    <property type="entry name" value="LamG-like"/>
</dbReference>
<proteinExistence type="predicted"/>
<dbReference type="InterPro" id="IPR013320">
    <property type="entry name" value="ConA-like_dom_sf"/>
</dbReference>
<dbReference type="Proteomes" id="UP000194266">
    <property type="component" value="Unassembled WGS sequence"/>
</dbReference>
<keyword evidence="7" id="KW-1185">Reference proteome</keyword>
<dbReference type="InterPro" id="IPR042837">
    <property type="entry name" value="PTX3"/>
</dbReference>
<dbReference type="SUPFAM" id="SSF49899">
    <property type="entry name" value="Concanavalin A-like lectins/glucanases"/>
    <property type="match status" value="1"/>
</dbReference>
<dbReference type="EMBL" id="MRYD01000102">
    <property type="protein sequence ID" value="OSZ58824.1"/>
    <property type="molecule type" value="Genomic_DNA"/>
</dbReference>
<feature type="chain" id="PRO_5046207879" description="LamG-like jellyroll fold domain-containing protein" evidence="4">
    <location>
        <begin position="38"/>
        <end position="1259"/>
    </location>
</feature>
<keyword evidence="1 4" id="KW-0732">Signal</keyword>
<evidence type="ECO:0000313" key="6">
    <source>
        <dbReference type="EMBL" id="OSZ58824.1"/>
    </source>
</evidence>
<feature type="domain" description="LamG-like jellyroll fold" evidence="5">
    <location>
        <begin position="857"/>
        <end position="998"/>
    </location>
</feature>
<evidence type="ECO:0000256" key="4">
    <source>
        <dbReference type="SAM" id="SignalP"/>
    </source>
</evidence>
<organism evidence="6 7">
    <name type="scientific">Streptomyces pharetrae CZA14</name>
    <dbReference type="NCBI Taxonomy" id="1144883"/>
    <lineage>
        <taxon>Bacteria</taxon>
        <taxon>Bacillati</taxon>
        <taxon>Actinomycetota</taxon>
        <taxon>Actinomycetes</taxon>
        <taxon>Kitasatosporales</taxon>
        <taxon>Streptomycetaceae</taxon>
        <taxon>Streptomyces</taxon>
    </lineage>
</organism>
<evidence type="ECO:0000256" key="2">
    <source>
        <dbReference type="ARBA" id="ARBA00023157"/>
    </source>
</evidence>
<evidence type="ECO:0000256" key="1">
    <source>
        <dbReference type="ARBA" id="ARBA00022729"/>
    </source>
</evidence>
<reference evidence="6 7" key="1">
    <citation type="submission" date="2016-12" db="EMBL/GenBank/DDBJ databases">
        <title>Genome Mining:The Detection of Biosynthetic Gene Clusters to Aid in the Expression of Curamycin A produced by Streptomyces sp. strain CZA14.</title>
        <authorList>
            <person name="Durrell K.A."/>
            <person name="Kirby B.M."/>
            <person name="Khan W."/>
            <person name="Mthethwa T."/>
            <person name="Le Roes-Hill M."/>
        </authorList>
    </citation>
    <scope>NUCLEOTIDE SEQUENCE [LARGE SCALE GENOMIC DNA]</scope>
    <source>
        <strain evidence="6 7">CZA14</strain>
    </source>
</reference>
<feature type="region of interest" description="Disordered" evidence="3">
    <location>
        <begin position="545"/>
        <end position="567"/>
    </location>
</feature>
<feature type="region of interest" description="Disordered" evidence="3">
    <location>
        <begin position="243"/>
        <end position="299"/>
    </location>
</feature>
<gene>
    <name evidence="6" type="ORF">OQI_19560</name>
</gene>
<evidence type="ECO:0000256" key="3">
    <source>
        <dbReference type="SAM" id="MobiDB-lite"/>
    </source>
</evidence>
<sequence length="1259" mass="132330">MTPIRRRAARLKGAGVVLTLVLTAVPSLPLTASSASAAPLDTAAALSPTEEALARAEASGERVEVTEERTERDTVFANPDGSTLTLEKSIVPVRVATANGGWAEPDATLEKRTDGSVAPRAAAVEMTFSGGGPGTGLVTIGEAGRSVSLGWPGTLPEPRLDGNRAIYENVRPDVNLILTATPEGFRQVLEVETLEAATAPGLRTISYSLDTDGLSVRTGAAGTMEAVDGNGQVVFRSPSAQMWNSAGDSAQTSAADGPSVQTVGTRPLGAPDDPEPAPIPVTGPDQADPLDGPGPGDESAVMDVVFDADVLRVTPDDALLSDTDASELPLYIDPSVELNESERTVLSSDGDVFYNFSGGTNGMSVGKCGSATIGGVTYYCGNGYVNRMYFEFAPDKLKGKHVLDAEFRVTETWSFSCDARSVDLERTNNISSSSKWPGPSKLDQMGDRNVSAGRGDACSPSQPAAPIRFADNAEETDENLTPTVRSFANGSFPRLTLMLMAKDESDTVSWKRFDDDAVLAVDYVSKPATPTEYGVKAGAGRVCSKSESSPSIITDPKPDLLATPETAAGGESGARLRIYFDVDVKNGTTWSDASEPSTTSYKPTSGFAAYSSTLKGFPAQTKDWDTALEDGKLYRYQAYTKSYYNSDQSNLTSLASPFCYFRVDSKAPQKPSVTAWTTYSECVSGGSCVAAGGPGKAGTAVFGPAPGETSTNNGYRFRLSTDAAWSEWKTGSTYKATFTPPSSGTYLLHVQAKSTAYPLGGDEQIVRFLVSEGPKPVAHWNFDESGGAAVDTSTSDSALRDDLTLSGAVRTPNGRRGEIVKEPATETTPAVMGPDQAMKMSDSGYAATTKPILQTAGAYTVATWVRLGATGRNLTVAGQDGTYYSPFFLSYCEDVKTWCVRLADADIASTSLSNQRVNAKDPAQVGAWTHLAMTVDHDKNVLSLYVNGQLQGTDAITSNWSANGGFQIGRVKYKGIYTDAFTGEIDEVTLWQAAKSATEIADEARLLDGSDGTGLPHLELVADLKADGASGTTLQDTTSNYGPTLTLGSGARLDGESVILDGSGGAEFGAPLVDATGSFTVAVETMVDGAALKDKPDGYRAQILGQRTATGSSWGLWFEKTGVDATGHEVLDENGDPVIDEATGEPLSEAWALGRWHFGRLSADGSGVSVRSDEVAVLGTEVELTGAYDAHTRQVSLFLIDRQGEPTAFTATASSGGAAVGKGWLNSGWGNHMPGRVNHIRLWAGAVQSAHHKSAVVGD</sequence>
<accession>A0ABX3YG53</accession>
<feature type="signal peptide" evidence="4">
    <location>
        <begin position="1"/>
        <end position="37"/>
    </location>
</feature>
<dbReference type="Gene3D" id="2.60.120.200">
    <property type="match status" value="1"/>
</dbReference>
<keyword evidence="2" id="KW-1015">Disulfide bond</keyword>
<feature type="region of interest" description="Disordered" evidence="3">
    <location>
        <begin position="429"/>
        <end position="464"/>
    </location>
</feature>